<dbReference type="Proteomes" id="UP000240418">
    <property type="component" value="Unassembled WGS sequence"/>
</dbReference>
<evidence type="ECO:0000313" key="3">
    <source>
        <dbReference type="Proteomes" id="UP000240418"/>
    </source>
</evidence>
<dbReference type="Pfam" id="PF11074">
    <property type="entry name" value="DUF2779"/>
    <property type="match status" value="1"/>
</dbReference>
<dbReference type="InterPro" id="IPR021301">
    <property type="entry name" value="DUF2779"/>
</dbReference>
<proteinExistence type="predicted"/>
<dbReference type="EMBL" id="PYGJ01000028">
    <property type="protein sequence ID" value="PSL14546.1"/>
    <property type="molecule type" value="Genomic_DNA"/>
</dbReference>
<accession>A0A2P8EYK1</accession>
<dbReference type="AlphaFoldDB" id="A0A2P8EYK1"/>
<gene>
    <name evidence="2" type="ORF">CLV88_12823</name>
</gene>
<reference evidence="2 3" key="1">
    <citation type="submission" date="2018-03" db="EMBL/GenBank/DDBJ databases">
        <title>Genomic Encyclopedia of Archaeal and Bacterial Type Strains, Phase II (KMG-II): from individual species to whole genera.</title>
        <authorList>
            <person name="Goeker M."/>
        </authorList>
    </citation>
    <scope>NUCLEOTIDE SEQUENCE [LARGE SCALE GENOMIC DNA]</scope>
    <source>
        <strain evidence="2 3">DSM 100673</strain>
    </source>
</reference>
<organism evidence="2 3">
    <name type="scientific">Shimia abyssi</name>
    <dbReference type="NCBI Taxonomy" id="1662395"/>
    <lineage>
        <taxon>Bacteria</taxon>
        <taxon>Pseudomonadati</taxon>
        <taxon>Pseudomonadota</taxon>
        <taxon>Alphaproteobacteria</taxon>
        <taxon>Rhodobacterales</taxon>
        <taxon>Roseobacteraceae</taxon>
    </lineage>
</organism>
<evidence type="ECO:0000313" key="2">
    <source>
        <dbReference type="EMBL" id="PSL14546.1"/>
    </source>
</evidence>
<evidence type="ECO:0000259" key="1">
    <source>
        <dbReference type="Pfam" id="PF11074"/>
    </source>
</evidence>
<protein>
    <submittedName>
        <fullName evidence="2">Uncharacterized protein DUF2779</fullName>
    </submittedName>
</protein>
<feature type="domain" description="DUF2779" evidence="1">
    <location>
        <begin position="99"/>
        <end position="224"/>
    </location>
</feature>
<comment type="caution">
    <text evidence="2">The sequence shown here is derived from an EMBL/GenBank/DDBJ whole genome shotgun (WGS) entry which is preliminary data.</text>
</comment>
<keyword evidence="3" id="KW-1185">Reference proteome</keyword>
<dbReference type="OrthoDB" id="9783873at2"/>
<sequence length="294" mass="33491">MGEDHPERARLKSYDEWLEIREKLDPTLAPDSIHRLPFINAKQASALIEAGITSIDAVDDPSVLGKSTRRYLSARARGGRAVDKDALDRFLSEIVYPVYYFDYETSQSLLPPWDGTRPYQQVPFQYSLHIQYELGGDIEHREYLHRDDSNPMPALLERLRADVGDVGSVLVWYEPFEKSRNTEMAASFPEYAAFLSDLNERVIDLMKPFSDETITDPAFMGSASIKKVLPVLVPELAYDDLDIQEGESASRLWKEVTLTNTEASERDKVYADLVDYCTRDIWAMAAIHRALMGM</sequence>
<name>A0A2P8EYK1_9RHOB</name>
<dbReference type="RefSeq" id="WP_106610589.1">
    <property type="nucleotide sequence ID" value="NZ_PYGJ01000028.1"/>
</dbReference>